<evidence type="ECO:0000259" key="6">
    <source>
        <dbReference type="SMART" id="SM00244"/>
    </source>
</evidence>
<dbReference type="Pfam" id="PF15975">
    <property type="entry name" value="Flot"/>
    <property type="match status" value="1"/>
</dbReference>
<evidence type="ECO:0000313" key="9">
    <source>
        <dbReference type="Proteomes" id="UP000013781"/>
    </source>
</evidence>
<protein>
    <submittedName>
        <fullName evidence="7">Flotillin</fullName>
    </submittedName>
</protein>
<dbReference type="PANTHER" id="PTHR13806:SF46">
    <property type="entry name" value="FLOTILLIN-1-RELATED"/>
    <property type="match status" value="1"/>
</dbReference>
<keyword evidence="5" id="KW-0812">Transmembrane</keyword>
<keyword evidence="4" id="KW-0175">Coiled coil</keyword>
<evidence type="ECO:0000313" key="8">
    <source>
        <dbReference type="EMBL" id="EOT72217.1"/>
    </source>
</evidence>
<dbReference type="GO" id="GO:0005886">
    <property type="term" value="C:plasma membrane"/>
    <property type="evidence" value="ECO:0007669"/>
    <property type="project" value="TreeGrafter"/>
</dbReference>
<comment type="caution">
    <text evidence="7">The sequence shown here is derived from an EMBL/GenBank/DDBJ whole genome shotgun (WGS) entry which is preliminary data.</text>
</comment>
<dbReference type="InterPro" id="IPR001107">
    <property type="entry name" value="Band_7"/>
</dbReference>
<name>R2SV35_9ENTE</name>
<dbReference type="CDD" id="cd03399">
    <property type="entry name" value="SPFH_flotillin"/>
    <property type="match status" value="1"/>
</dbReference>
<dbReference type="eggNOG" id="COG2268">
    <property type="taxonomic scope" value="Bacteria"/>
</dbReference>
<accession>R2SV35</accession>
<feature type="coiled-coil region" evidence="4">
    <location>
        <begin position="286"/>
        <end position="348"/>
    </location>
</feature>
<feature type="coiled-coil region" evidence="4">
    <location>
        <begin position="219"/>
        <end position="251"/>
    </location>
</feature>
<dbReference type="EMBL" id="ASWB01000002">
    <property type="protein sequence ID" value="EOT72217.1"/>
    <property type="molecule type" value="Genomic_DNA"/>
</dbReference>
<dbReference type="GO" id="GO:0002020">
    <property type="term" value="F:protease binding"/>
    <property type="evidence" value="ECO:0007669"/>
    <property type="project" value="TreeGrafter"/>
</dbReference>
<keyword evidence="3 5" id="KW-0472">Membrane</keyword>
<comment type="similarity">
    <text evidence="2">Belongs to the band 7/mec-2 family. Flotillin subfamily.</text>
</comment>
<organism evidence="7 9">
    <name type="scientific">Enterococcus moraviensis ATCC BAA-383</name>
    <dbReference type="NCBI Taxonomy" id="1158609"/>
    <lineage>
        <taxon>Bacteria</taxon>
        <taxon>Bacillati</taxon>
        <taxon>Bacillota</taxon>
        <taxon>Bacilli</taxon>
        <taxon>Lactobacillales</taxon>
        <taxon>Enterococcaceae</taxon>
        <taxon>Enterococcus</taxon>
    </lineage>
</organism>
<gene>
    <name evidence="8" type="ORF">I586_02025</name>
    <name evidence="7" type="ORF">UAY_01877</name>
</gene>
<dbReference type="InterPro" id="IPR027705">
    <property type="entry name" value="Flotillin_fam"/>
</dbReference>
<dbReference type="Gene3D" id="3.30.479.30">
    <property type="entry name" value="Band 7 domain"/>
    <property type="match status" value="1"/>
</dbReference>
<evidence type="ECO:0000256" key="1">
    <source>
        <dbReference type="ARBA" id="ARBA00004370"/>
    </source>
</evidence>
<evidence type="ECO:0000313" key="7">
    <source>
        <dbReference type="EMBL" id="EOH99100.1"/>
    </source>
</evidence>
<proteinExistence type="inferred from homology"/>
<dbReference type="OrthoDB" id="9786220at2"/>
<comment type="subcellular location">
    <subcellularLocation>
        <location evidence="1">Membrane</location>
    </subcellularLocation>
</comment>
<feature type="domain" description="Band 7" evidence="6">
    <location>
        <begin position="119"/>
        <end position="301"/>
    </location>
</feature>
<evidence type="ECO:0000313" key="10">
    <source>
        <dbReference type="Proteomes" id="UP000014157"/>
    </source>
</evidence>
<dbReference type="GO" id="GO:0072659">
    <property type="term" value="P:protein localization to plasma membrane"/>
    <property type="evidence" value="ECO:0007669"/>
    <property type="project" value="TreeGrafter"/>
</dbReference>
<dbReference type="SMART" id="SM00244">
    <property type="entry name" value="PHB"/>
    <property type="match status" value="1"/>
</dbReference>
<dbReference type="EMBL" id="AJAS01000015">
    <property type="protein sequence ID" value="EOH99100.1"/>
    <property type="molecule type" value="Genomic_DNA"/>
</dbReference>
<evidence type="ECO:0000256" key="4">
    <source>
        <dbReference type="SAM" id="Coils"/>
    </source>
</evidence>
<dbReference type="Proteomes" id="UP000013781">
    <property type="component" value="Unassembled WGS sequence"/>
</dbReference>
<feature type="transmembrane region" description="Helical" evidence="5">
    <location>
        <begin position="6"/>
        <end position="24"/>
    </location>
</feature>
<reference evidence="8 10" key="2">
    <citation type="submission" date="2013-03" db="EMBL/GenBank/DDBJ databases">
        <title>The Genome Sequence of Enterococcus moraviensis BAA-383 (PacBio/Illumina hybrid assembly).</title>
        <authorList>
            <consortium name="The Broad Institute Genomics Platform"/>
            <consortium name="The Broad Institute Genome Sequencing Center for Infectious Disease"/>
            <person name="Earl A."/>
            <person name="Russ C."/>
            <person name="Gilmore M."/>
            <person name="Surin D."/>
            <person name="Walker B."/>
            <person name="Young S."/>
            <person name="Zeng Q."/>
            <person name="Gargeya S."/>
            <person name="Fitzgerald M."/>
            <person name="Haas B."/>
            <person name="Abouelleil A."/>
            <person name="Allen A.W."/>
            <person name="Alvarado L."/>
            <person name="Arachchi H.M."/>
            <person name="Berlin A.M."/>
            <person name="Chapman S.B."/>
            <person name="Gainer-Dewar J."/>
            <person name="Goldberg J."/>
            <person name="Griggs A."/>
            <person name="Gujja S."/>
            <person name="Hansen M."/>
            <person name="Howarth C."/>
            <person name="Imamovic A."/>
            <person name="Ireland A."/>
            <person name="Larimer J."/>
            <person name="McCowan C."/>
            <person name="Murphy C."/>
            <person name="Pearson M."/>
            <person name="Poon T.W."/>
            <person name="Priest M."/>
            <person name="Roberts A."/>
            <person name="Saif S."/>
            <person name="Shea T."/>
            <person name="Sisk P."/>
            <person name="Sykes S."/>
            <person name="Wortman J."/>
            <person name="Nusbaum C."/>
            <person name="Birren B."/>
        </authorList>
    </citation>
    <scope>NUCLEOTIDE SEQUENCE [LARGE SCALE GENOMIC DNA]</scope>
    <source>
        <strain evidence="8 10">ATCC BAA-383</strain>
    </source>
</reference>
<dbReference type="InterPro" id="IPR036013">
    <property type="entry name" value="Band_7/SPFH_dom_sf"/>
</dbReference>
<sequence length="492" mass="54378">MELGILGPIVLVVFILLMMLIVFISKYQTAKPDEALIISGSYLGNKNVHADERGNKIKIVRGGGAFVLPVFQRSNRISLLSSKLDVSTPEVYTEQGVPVMCDGTSIIKIGSSVEEIATAAEQFLGKTREELENEAREVLEGHLRSILGSMTVEEIYQNRDKFSQSVQEVASVDLAKMGLIIVSFTIKEVRDKNGYLDSLGKPRIAQVKRDADIAEAEAWKETRIKKAEAEKESQQAELQRQTEIAEASKEKELKLATYKEAQDIAKAKADQAYNLETAKAQQEVIAQEMEVKVIERQKQIELEEKEIVRREKQYDSEVKKKADADRYAKEQEALAQKAREVAEAEAERFRVESLAEAEANQTRLAGQAEAESILARGAAEAEAKQKIADAFKEYGEAAVLSMVMEMLPQLMKEAAQPLSNIDKISVVDTGGGGENAGANRITNYATNLLAGTQETLKETTGLDVKELIENFSKKGTNSNVNFYGEDTSSDKE</sequence>
<dbReference type="STRING" id="155617.RV09_GL002567"/>
<dbReference type="HOGENOM" id="CLU_038134_0_1_9"/>
<dbReference type="AlphaFoldDB" id="R2SV35"/>
<dbReference type="PATRIC" id="fig|1158609.3.peg.1827"/>
<dbReference type="Pfam" id="PF01145">
    <property type="entry name" value="Band_7"/>
    <property type="match status" value="1"/>
</dbReference>
<dbReference type="SUPFAM" id="SSF117892">
    <property type="entry name" value="Band 7/SPFH domain"/>
    <property type="match status" value="1"/>
</dbReference>
<dbReference type="InterPro" id="IPR031905">
    <property type="entry name" value="Flotillin_C"/>
</dbReference>
<keyword evidence="5" id="KW-1133">Transmembrane helix</keyword>
<dbReference type="Proteomes" id="UP000014157">
    <property type="component" value="Unassembled WGS sequence"/>
</dbReference>
<evidence type="ECO:0000256" key="3">
    <source>
        <dbReference type="ARBA" id="ARBA00023136"/>
    </source>
</evidence>
<evidence type="ECO:0000256" key="2">
    <source>
        <dbReference type="ARBA" id="ARBA00007161"/>
    </source>
</evidence>
<dbReference type="PANTHER" id="PTHR13806">
    <property type="entry name" value="FLOTILLIN-RELATED"/>
    <property type="match status" value="1"/>
</dbReference>
<keyword evidence="10" id="KW-1185">Reference proteome</keyword>
<evidence type="ECO:0000256" key="5">
    <source>
        <dbReference type="SAM" id="Phobius"/>
    </source>
</evidence>
<reference evidence="7 9" key="1">
    <citation type="submission" date="2013-02" db="EMBL/GenBank/DDBJ databases">
        <title>The Genome Sequence of Enterococcus moraviensis BAA-383.</title>
        <authorList>
            <consortium name="The Broad Institute Genome Sequencing Platform"/>
            <consortium name="The Broad Institute Genome Sequencing Center for Infectious Disease"/>
            <person name="Earl A.M."/>
            <person name="Gilmore M.S."/>
            <person name="Lebreton F."/>
            <person name="Walker B."/>
            <person name="Young S.K."/>
            <person name="Zeng Q."/>
            <person name="Gargeya S."/>
            <person name="Fitzgerald M."/>
            <person name="Haas B."/>
            <person name="Abouelleil A."/>
            <person name="Alvarado L."/>
            <person name="Arachchi H.M."/>
            <person name="Berlin A.M."/>
            <person name="Chapman S.B."/>
            <person name="Dewar J."/>
            <person name="Goldberg J."/>
            <person name="Griggs A."/>
            <person name="Gujja S."/>
            <person name="Hansen M."/>
            <person name="Howarth C."/>
            <person name="Imamovic A."/>
            <person name="Larimer J."/>
            <person name="McCowan C."/>
            <person name="Murphy C."/>
            <person name="Neiman D."/>
            <person name="Pearson M."/>
            <person name="Priest M."/>
            <person name="Roberts A."/>
            <person name="Saif S."/>
            <person name="Shea T."/>
            <person name="Sisk P."/>
            <person name="Sykes S."/>
            <person name="Wortman J."/>
            <person name="Nusbaum C."/>
            <person name="Birren B."/>
        </authorList>
    </citation>
    <scope>NUCLEOTIDE SEQUENCE [LARGE SCALE GENOMIC DNA]</scope>
    <source>
        <strain evidence="7 9">ATCC BAA-383</strain>
    </source>
</reference>
<dbReference type="RefSeq" id="WP_010765247.1">
    <property type="nucleotide sequence ID" value="NZ_ASWB01000002.1"/>
</dbReference>